<keyword evidence="1" id="KW-1133">Transmembrane helix</keyword>
<comment type="caution">
    <text evidence="2">The sequence shown here is derived from an EMBL/GenBank/DDBJ whole genome shotgun (WGS) entry which is preliminary data.</text>
</comment>
<dbReference type="OrthoDB" id="3528397at2759"/>
<reference evidence="2" key="1">
    <citation type="submission" date="2021-02" db="EMBL/GenBank/DDBJ databases">
        <title>Genome sequence Cadophora malorum strain M34.</title>
        <authorList>
            <person name="Stefanovic E."/>
            <person name="Vu D."/>
            <person name="Scully C."/>
            <person name="Dijksterhuis J."/>
            <person name="Roader J."/>
            <person name="Houbraken J."/>
        </authorList>
    </citation>
    <scope>NUCLEOTIDE SEQUENCE</scope>
    <source>
        <strain evidence="2">M34</strain>
    </source>
</reference>
<accession>A0A8H7WH64</accession>
<evidence type="ECO:0000313" key="2">
    <source>
        <dbReference type="EMBL" id="KAG4424785.1"/>
    </source>
</evidence>
<feature type="transmembrane region" description="Helical" evidence="1">
    <location>
        <begin position="21"/>
        <end position="43"/>
    </location>
</feature>
<dbReference type="EMBL" id="JAFJYH010000017">
    <property type="protein sequence ID" value="KAG4424785.1"/>
    <property type="molecule type" value="Genomic_DNA"/>
</dbReference>
<feature type="transmembrane region" description="Helical" evidence="1">
    <location>
        <begin position="124"/>
        <end position="151"/>
    </location>
</feature>
<feature type="transmembrane region" description="Helical" evidence="1">
    <location>
        <begin position="55"/>
        <end position="77"/>
    </location>
</feature>
<keyword evidence="3" id="KW-1185">Reference proteome</keyword>
<keyword evidence="1" id="KW-0812">Transmembrane</keyword>
<name>A0A8H7WH64_9HELO</name>
<dbReference type="Proteomes" id="UP000664132">
    <property type="component" value="Unassembled WGS sequence"/>
</dbReference>
<proteinExistence type="predicted"/>
<sequence length="180" mass="20775">MHALITHRTWKKRWIIPMWSVQIPLLAISMIVLAILIGIEVNAPEDSFGNSQSTVQAWTVVNLVLAVIAFLIDAVELSMYIHNDLSPKLYLWFNTFKFSIWIIPFAWNIAMDFSAWQERGWNDIYLYVAIGLSSAVFASFIASLTYSLVVFRTYRKRARTLYEKYSTSELGGSNSDVFYR</sequence>
<feature type="transmembrane region" description="Helical" evidence="1">
    <location>
        <begin position="89"/>
        <end position="109"/>
    </location>
</feature>
<gene>
    <name evidence="2" type="ORF">IFR04_002133</name>
</gene>
<dbReference type="AlphaFoldDB" id="A0A8H7WH64"/>
<keyword evidence="1" id="KW-0472">Membrane</keyword>
<protein>
    <submittedName>
        <fullName evidence="2">Uncharacterized protein</fullName>
    </submittedName>
</protein>
<organism evidence="2 3">
    <name type="scientific">Cadophora malorum</name>
    <dbReference type="NCBI Taxonomy" id="108018"/>
    <lineage>
        <taxon>Eukaryota</taxon>
        <taxon>Fungi</taxon>
        <taxon>Dikarya</taxon>
        <taxon>Ascomycota</taxon>
        <taxon>Pezizomycotina</taxon>
        <taxon>Leotiomycetes</taxon>
        <taxon>Helotiales</taxon>
        <taxon>Ploettnerulaceae</taxon>
        <taxon>Cadophora</taxon>
    </lineage>
</organism>
<evidence type="ECO:0000256" key="1">
    <source>
        <dbReference type="SAM" id="Phobius"/>
    </source>
</evidence>
<evidence type="ECO:0000313" key="3">
    <source>
        <dbReference type="Proteomes" id="UP000664132"/>
    </source>
</evidence>